<comment type="caution">
    <text evidence="2">The sequence shown here is derived from an EMBL/GenBank/DDBJ whole genome shotgun (WGS) entry which is preliminary data.</text>
</comment>
<accession>K0SB33</accession>
<gene>
    <name evidence="2" type="ORF">THAOC_24243</name>
</gene>
<organism evidence="2 3">
    <name type="scientific">Thalassiosira oceanica</name>
    <name type="common">Marine diatom</name>
    <dbReference type="NCBI Taxonomy" id="159749"/>
    <lineage>
        <taxon>Eukaryota</taxon>
        <taxon>Sar</taxon>
        <taxon>Stramenopiles</taxon>
        <taxon>Ochrophyta</taxon>
        <taxon>Bacillariophyta</taxon>
        <taxon>Coscinodiscophyceae</taxon>
        <taxon>Thalassiosirophycidae</taxon>
        <taxon>Thalassiosirales</taxon>
        <taxon>Thalassiosiraceae</taxon>
        <taxon>Thalassiosira</taxon>
    </lineage>
</organism>
<reference evidence="2 3" key="1">
    <citation type="journal article" date="2012" name="Genome Biol.">
        <title>Genome and low-iron response of an oceanic diatom adapted to chronic iron limitation.</title>
        <authorList>
            <person name="Lommer M."/>
            <person name="Specht M."/>
            <person name="Roy A.S."/>
            <person name="Kraemer L."/>
            <person name="Andreson R."/>
            <person name="Gutowska M.A."/>
            <person name="Wolf J."/>
            <person name="Bergner S.V."/>
            <person name="Schilhabel M.B."/>
            <person name="Klostermeier U.C."/>
            <person name="Beiko R.G."/>
            <person name="Rosenstiel P."/>
            <person name="Hippler M."/>
            <person name="Laroche J."/>
        </authorList>
    </citation>
    <scope>NUCLEOTIDE SEQUENCE [LARGE SCALE GENOMIC DNA]</scope>
    <source>
        <strain evidence="2 3">CCMP1005</strain>
    </source>
</reference>
<evidence type="ECO:0000313" key="2">
    <source>
        <dbReference type="EMBL" id="EJK55957.1"/>
    </source>
</evidence>
<dbReference type="Proteomes" id="UP000266841">
    <property type="component" value="Unassembled WGS sequence"/>
</dbReference>
<dbReference type="EMBL" id="AGNL01032783">
    <property type="protein sequence ID" value="EJK55957.1"/>
    <property type="molecule type" value="Genomic_DNA"/>
</dbReference>
<feature type="compositionally biased region" description="Basic and acidic residues" evidence="1">
    <location>
        <begin position="74"/>
        <end position="107"/>
    </location>
</feature>
<evidence type="ECO:0000256" key="1">
    <source>
        <dbReference type="SAM" id="MobiDB-lite"/>
    </source>
</evidence>
<dbReference type="eggNOG" id="ENOG502SF5D">
    <property type="taxonomic scope" value="Eukaryota"/>
</dbReference>
<name>K0SB33_THAOC</name>
<keyword evidence="3" id="KW-1185">Reference proteome</keyword>
<proteinExistence type="predicted"/>
<sequence>MVKVPRNSVGVLESTHTHKTQKTAELTQRPAAWTHNNLTQCNDGHTTHGQQHATNGHTTSGHATNGGHITRTQQMDDTKPQRTDGHTTDGHATDRHATDRHATDGHAMDRHATDRHATDGYATDVHAVLARAAASDDNKPVAVQVMLRVGTSKRDRSANL</sequence>
<dbReference type="AlphaFoldDB" id="K0SB33"/>
<feature type="compositionally biased region" description="Polar residues" evidence="1">
    <location>
        <begin position="34"/>
        <end position="63"/>
    </location>
</feature>
<protein>
    <submittedName>
        <fullName evidence="2">Uncharacterized protein</fullName>
    </submittedName>
</protein>
<feature type="region of interest" description="Disordered" evidence="1">
    <location>
        <begin position="1"/>
        <end position="107"/>
    </location>
</feature>
<dbReference type="OrthoDB" id="2405944at2759"/>
<evidence type="ECO:0000313" key="3">
    <source>
        <dbReference type="Proteomes" id="UP000266841"/>
    </source>
</evidence>